<feature type="domain" description="N-acetyltransferase" evidence="3">
    <location>
        <begin position="126"/>
        <end position="280"/>
    </location>
</feature>
<dbReference type="InterPro" id="IPR016181">
    <property type="entry name" value="Acyl_CoA_acyltransferase"/>
</dbReference>
<dbReference type="PANTHER" id="PTHR43877">
    <property type="entry name" value="AMINOALKYLPHOSPHONATE N-ACETYLTRANSFERASE-RELATED-RELATED"/>
    <property type="match status" value="1"/>
</dbReference>
<evidence type="ECO:0000313" key="4">
    <source>
        <dbReference type="EMBL" id="RKN44668.1"/>
    </source>
</evidence>
<dbReference type="EMBL" id="RBAL01000003">
    <property type="protein sequence ID" value="RKN44668.1"/>
    <property type="molecule type" value="Genomic_DNA"/>
</dbReference>
<evidence type="ECO:0000259" key="3">
    <source>
        <dbReference type="PROSITE" id="PS51186"/>
    </source>
</evidence>
<dbReference type="InterPro" id="IPR000182">
    <property type="entry name" value="GNAT_dom"/>
</dbReference>
<keyword evidence="2" id="KW-0012">Acyltransferase</keyword>
<reference evidence="4 5" key="1">
    <citation type="journal article" date="2014" name="Int. J. Syst. Evol. Microbiol.">
        <title>Streptomyces hoynatensis sp. nov., isolated from deep marine sediment.</title>
        <authorList>
            <person name="Veyisoglu A."/>
            <person name="Sahin N."/>
        </authorList>
    </citation>
    <scope>NUCLEOTIDE SEQUENCE [LARGE SCALE GENOMIC DNA]</scope>
    <source>
        <strain evidence="4 5">KCTC 29097</strain>
    </source>
</reference>
<dbReference type="SUPFAM" id="SSF55729">
    <property type="entry name" value="Acyl-CoA N-acyltransferases (Nat)"/>
    <property type="match status" value="2"/>
</dbReference>
<evidence type="ECO:0000256" key="1">
    <source>
        <dbReference type="ARBA" id="ARBA00022679"/>
    </source>
</evidence>
<comment type="caution">
    <text evidence="4">The sequence shown here is derived from an EMBL/GenBank/DDBJ whole genome shotgun (WGS) entry which is preliminary data.</text>
</comment>
<evidence type="ECO:0000256" key="2">
    <source>
        <dbReference type="ARBA" id="ARBA00023315"/>
    </source>
</evidence>
<dbReference type="PROSITE" id="PS51186">
    <property type="entry name" value="GNAT"/>
    <property type="match status" value="2"/>
</dbReference>
<keyword evidence="5" id="KW-1185">Reference proteome</keyword>
<dbReference type="GO" id="GO:0016747">
    <property type="term" value="F:acyltransferase activity, transferring groups other than amino-acyl groups"/>
    <property type="evidence" value="ECO:0007669"/>
    <property type="project" value="InterPro"/>
</dbReference>
<name>A0A3A9Z8T3_9ACTN</name>
<accession>A0A3A9Z8T3</accession>
<dbReference type="RefSeq" id="WP_120676301.1">
    <property type="nucleotide sequence ID" value="NZ_RBAL01000003.1"/>
</dbReference>
<organism evidence="4 5">
    <name type="scientific">Streptomyces hoynatensis</name>
    <dbReference type="NCBI Taxonomy" id="1141874"/>
    <lineage>
        <taxon>Bacteria</taxon>
        <taxon>Bacillati</taxon>
        <taxon>Actinomycetota</taxon>
        <taxon>Actinomycetes</taxon>
        <taxon>Kitasatosporales</taxon>
        <taxon>Streptomycetaceae</taxon>
        <taxon>Streptomyces</taxon>
    </lineage>
</organism>
<gene>
    <name evidence="4" type="ORF">D7294_05890</name>
</gene>
<keyword evidence="1 4" id="KW-0808">Transferase</keyword>
<dbReference type="AlphaFoldDB" id="A0A3A9Z8T3"/>
<protein>
    <submittedName>
        <fullName evidence="4">GNAT family N-acetyltransferase</fullName>
    </submittedName>
</protein>
<dbReference type="PANTHER" id="PTHR43877:SF1">
    <property type="entry name" value="ACETYLTRANSFERASE"/>
    <property type="match status" value="1"/>
</dbReference>
<dbReference type="Gene3D" id="3.40.630.30">
    <property type="match status" value="2"/>
</dbReference>
<evidence type="ECO:0000313" key="5">
    <source>
        <dbReference type="Proteomes" id="UP000272474"/>
    </source>
</evidence>
<dbReference type="InterPro" id="IPR050832">
    <property type="entry name" value="Bact_Acetyltransf"/>
</dbReference>
<dbReference type="Proteomes" id="UP000272474">
    <property type="component" value="Unassembled WGS sequence"/>
</dbReference>
<sequence length="280" mass="29464">MTTTLRPEGPELSAAGGGRARRYGIRVNGRRIGGLSLLAGEAAGERVGRIEDLAVEAAERRRGRATVALLAAEEVLRAWGCRRAEARVPADAPGAHALAVALGYRERGRLMLKRLTAPPPAPPEGGEVRPMSEAEYGGWLAAELDGYRASLVEAGIAAAGAARHARESITRHLPEGLATEGAVLRVLRHEGSRVGTLWVSTVPGLARPGVDAFVFAVRVDAPHRGRGHGRTLMRVAEAECLAAGGGVLGLNVFAWNATALGLYESLGYTAAEYLCYKPLA</sequence>
<dbReference type="Pfam" id="PF00583">
    <property type="entry name" value="Acetyltransf_1"/>
    <property type="match status" value="2"/>
</dbReference>
<proteinExistence type="predicted"/>
<dbReference type="CDD" id="cd04301">
    <property type="entry name" value="NAT_SF"/>
    <property type="match status" value="2"/>
</dbReference>
<dbReference type="OrthoDB" id="3381976at2"/>
<feature type="domain" description="N-acetyltransferase" evidence="3">
    <location>
        <begin position="1"/>
        <end position="125"/>
    </location>
</feature>